<evidence type="ECO:0000256" key="2">
    <source>
        <dbReference type="ARBA" id="ARBA00023015"/>
    </source>
</evidence>
<gene>
    <name evidence="6" type="ORF">GYN08_19585</name>
</gene>
<dbReference type="RefSeq" id="WP_166277953.1">
    <property type="nucleotide sequence ID" value="NZ_JAAFGS010000008.1"/>
</dbReference>
<reference evidence="6 7" key="1">
    <citation type="submission" date="2020-01" db="EMBL/GenBank/DDBJ databases">
        <title>Polyphasic characterisation and genomic insights into a novel alkali tolerant bacterium VR-M41.</title>
        <authorList>
            <person name="Vemuluri V.R."/>
        </authorList>
    </citation>
    <scope>NUCLEOTIDE SEQUENCE [LARGE SCALE GENOMIC DNA]</scope>
    <source>
        <strain evidence="6 7">VR-M41</strain>
    </source>
</reference>
<organism evidence="6 7">
    <name type="scientific">Saccharibacillus alkalitolerans</name>
    <dbReference type="NCBI Taxonomy" id="2705290"/>
    <lineage>
        <taxon>Bacteria</taxon>
        <taxon>Bacillati</taxon>
        <taxon>Bacillota</taxon>
        <taxon>Bacilli</taxon>
        <taxon>Bacillales</taxon>
        <taxon>Paenibacillaceae</taxon>
        <taxon>Saccharibacillus</taxon>
    </lineage>
</organism>
<dbReference type="Gene3D" id="1.10.10.10">
    <property type="entry name" value="Winged helix-like DNA-binding domain superfamily/Winged helix DNA-binding domain"/>
    <property type="match status" value="1"/>
</dbReference>
<feature type="domain" description="HTH lysR-type" evidence="5">
    <location>
        <begin position="1"/>
        <end position="58"/>
    </location>
</feature>
<dbReference type="Proteomes" id="UP000800303">
    <property type="component" value="Unassembled WGS sequence"/>
</dbReference>
<evidence type="ECO:0000256" key="1">
    <source>
        <dbReference type="ARBA" id="ARBA00009437"/>
    </source>
</evidence>
<keyword evidence="2" id="KW-0805">Transcription regulation</keyword>
<dbReference type="InterPro" id="IPR036390">
    <property type="entry name" value="WH_DNA-bd_sf"/>
</dbReference>
<evidence type="ECO:0000256" key="4">
    <source>
        <dbReference type="ARBA" id="ARBA00023163"/>
    </source>
</evidence>
<evidence type="ECO:0000313" key="6">
    <source>
        <dbReference type="EMBL" id="NGZ77497.1"/>
    </source>
</evidence>
<evidence type="ECO:0000256" key="3">
    <source>
        <dbReference type="ARBA" id="ARBA00023125"/>
    </source>
</evidence>
<keyword evidence="3" id="KW-0238">DNA-binding</keyword>
<name>A0ABX0F956_9BACL</name>
<dbReference type="SUPFAM" id="SSF53850">
    <property type="entry name" value="Periplasmic binding protein-like II"/>
    <property type="match status" value="1"/>
</dbReference>
<evidence type="ECO:0000313" key="7">
    <source>
        <dbReference type="Proteomes" id="UP000800303"/>
    </source>
</evidence>
<dbReference type="InterPro" id="IPR000847">
    <property type="entry name" value="LysR_HTH_N"/>
</dbReference>
<keyword evidence="7" id="KW-1185">Reference proteome</keyword>
<proteinExistence type="inferred from homology"/>
<accession>A0ABX0F956</accession>
<dbReference type="PANTHER" id="PTHR30346:SF0">
    <property type="entry name" value="HCA OPERON TRANSCRIPTIONAL ACTIVATOR HCAR"/>
    <property type="match status" value="1"/>
</dbReference>
<evidence type="ECO:0000259" key="5">
    <source>
        <dbReference type="PROSITE" id="PS50931"/>
    </source>
</evidence>
<sequence length="301" mass="34667">MNFNQISCFIHLAETLNFSETAKKMDLTQPAVTKIIKQLEIELEAVLFHRNTRGVTLTRAGTIFYDDMKDVLLKTNLTIERTRKQNQQDQHLLSIGFTGTKFEEIYLPRIIRRFHETAPHTQVLLRNFVLNQETHDLLTQKFNLVLTSNEDISRQSNFRYAKILDGSYVCVVPHDHPFARKKEIGSADLAGQTLILFNKSQSPHSLKMLQDRLLEQPDIASFLYGDSISIIHTMIKSEMGISVLPNFVTSDRDAELRLIPFATDLEVNYGIGYLADQSAPDVLRFIRVFRQVVEELQEELR</sequence>
<dbReference type="PROSITE" id="PS50931">
    <property type="entry name" value="HTH_LYSR"/>
    <property type="match status" value="1"/>
</dbReference>
<comment type="similarity">
    <text evidence="1">Belongs to the LysR transcriptional regulatory family.</text>
</comment>
<comment type="caution">
    <text evidence="6">The sequence shown here is derived from an EMBL/GenBank/DDBJ whole genome shotgun (WGS) entry which is preliminary data.</text>
</comment>
<dbReference type="EMBL" id="JAAFGS010000008">
    <property type="protein sequence ID" value="NGZ77497.1"/>
    <property type="molecule type" value="Genomic_DNA"/>
</dbReference>
<dbReference type="Pfam" id="PF03466">
    <property type="entry name" value="LysR_substrate"/>
    <property type="match status" value="1"/>
</dbReference>
<dbReference type="InterPro" id="IPR036388">
    <property type="entry name" value="WH-like_DNA-bd_sf"/>
</dbReference>
<dbReference type="PANTHER" id="PTHR30346">
    <property type="entry name" value="TRANSCRIPTIONAL DUAL REGULATOR HCAR-RELATED"/>
    <property type="match status" value="1"/>
</dbReference>
<keyword evidence="4" id="KW-0804">Transcription</keyword>
<dbReference type="Pfam" id="PF00126">
    <property type="entry name" value="HTH_1"/>
    <property type="match status" value="1"/>
</dbReference>
<dbReference type="PRINTS" id="PR00039">
    <property type="entry name" value="HTHLYSR"/>
</dbReference>
<dbReference type="SUPFAM" id="SSF46785">
    <property type="entry name" value="Winged helix' DNA-binding domain"/>
    <property type="match status" value="1"/>
</dbReference>
<protein>
    <submittedName>
        <fullName evidence="6">LysR family transcriptional regulator</fullName>
    </submittedName>
</protein>
<dbReference type="InterPro" id="IPR005119">
    <property type="entry name" value="LysR_subst-bd"/>
</dbReference>
<dbReference type="Gene3D" id="3.40.190.290">
    <property type="match status" value="1"/>
</dbReference>